<evidence type="ECO:0000313" key="2">
    <source>
        <dbReference type="EMBL" id="CAH2059973.1"/>
    </source>
</evidence>
<dbReference type="AlphaFoldDB" id="A0AAU9S7W1"/>
<evidence type="ECO:0000256" key="1">
    <source>
        <dbReference type="SAM" id="MobiDB-lite"/>
    </source>
</evidence>
<accession>A0AAU9S7W1</accession>
<gene>
    <name evidence="2" type="ORF">TAV2_LOCUS13226</name>
</gene>
<organism evidence="2 3">
    <name type="scientific">Thlaspi arvense</name>
    <name type="common">Field penny-cress</name>
    <dbReference type="NCBI Taxonomy" id="13288"/>
    <lineage>
        <taxon>Eukaryota</taxon>
        <taxon>Viridiplantae</taxon>
        <taxon>Streptophyta</taxon>
        <taxon>Embryophyta</taxon>
        <taxon>Tracheophyta</taxon>
        <taxon>Spermatophyta</taxon>
        <taxon>Magnoliopsida</taxon>
        <taxon>eudicotyledons</taxon>
        <taxon>Gunneridae</taxon>
        <taxon>Pentapetalae</taxon>
        <taxon>rosids</taxon>
        <taxon>malvids</taxon>
        <taxon>Brassicales</taxon>
        <taxon>Brassicaceae</taxon>
        <taxon>Thlaspideae</taxon>
        <taxon>Thlaspi</taxon>
    </lineage>
</organism>
<feature type="compositionally biased region" description="Basic and acidic residues" evidence="1">
    <location>
        <begin position="335"/>
        <end position="345"/>
    </location>
</feature>
<evidence type="ECO:0000313" key="3">
    <source>
        <dbReference type="Proteomes" id="UP000836841"/>
    </source>
</evidence>
<proteinExistence type="predicted"/>
<sequence length="351" mass="40508">MEITDGKRRITTYIPENYISILQLRERWINEKERKRKEEEEKEKEEEERRRKQLAEEQQRIEEDLKKSEIKGKREDIDEKRLSLSNRKHWGENRKDKESSIDGGESICAENGATEAIGSERVEDAAPRDEGLPMKNRGRRKRYKKKENKDVAAVKEDVVDECGSIAPPEYVVAENNTPAKDATWVYRKKPEEATGNKTVTDMETHSEDLFIKRGETKNLKAQTRSSHRNRLNQRHDLHPQRVAVEEVVGECGTEKYASVKDGIRVHRKKGEKAMGKISVESRKNAVIMDDATAIETQFEHLSIKSGETETKNRKAQTKSSNRNRPNQRDATMVWVKKEQNERDGDGIGNGV</sequence>
<feature type="region of interest" description="Disordered" evidence="1">
    <location>
        <begin position="33"/>
        <end position="152"/>
    </location>
</feature>
<keyword evidence="3" id="KW-1185">Reference proteome</keyword>
<name>A0AAU9S7W1_THLAR</name>
<feature type="region of interest" description="Disordered" evidence="1">
    <location>
        <begin position="304"/>
        <end position="351"/>
    </location>
</feature>
<feature type="compositionally biased region" description="Basic residues" evidence="1">
    <location>
        <begin position="136"/>
        <end position="146"/>
    </location>
</feature>
<feature type="compositionally biased region" description="Basic and acidic residues" evidence="1">
    <location>
        <begin position="89"/>
        <end position="100"/>
    </location>
</feature>
<dbReference type="Proteomes" id="UP000836841">
    <property type="component" value="Chromosome 4"/>
</dbReference>
<dbReference type="EMBL" id="OU466860">
    <property type="protein sequence ID" value="CAH2059973.1"/>
    <property type="molecule type" value="Genomic_DNA"/>
</dbReference>
<reference evidence="2 3" key="1">
    <citation type="submission" date="2022-03" db="EMBL/GenBank/DDBJ databases">
        <authorList>
            <person name="Nunn A."/>
            <person name="Chopra R."/>
            <person name="Nunn A."/>
            <person name="Contreras Garrido A."/>
        </authorList>
    </citation>
    <scope>NUCLEOTIDE SEQUENCE [LARGE SCALE GENOMIC DNA]</scope>
</reference>
<feature type="compositionally biased region" description="Basic and acidic residues" evidence="1">
    <location>
        <begin position="118"/>
        <end position="132"/>
    </location>
</feature>
<feature type="compositionally biased region" description="Basic and acidic residues" evidence="1">
    <location>
        <begin position="47"/>
        <end position="82"/>
    </location>
</feature>
<protein>
    <submittedName>
        <fullName evidence="2">Uncharacterized protein</fullName>
    </submittedName>
</protein>